<dbReference type="AlphaFoldDB" id="A9KD95"/>
<dbReference type="KEGG" id="cbd:CBUD_2139"/>
<name>A9KD95_COXBN</name>
<dbReference type="Pfam" id="PF00990">
    <property type="entry name" value="GGDEF"/>
    <property type="match status" value="1"/>
</dbReference>
<protein>
    <submittedName>
        <fullName evidence="3">Sensory box/GGDEF family protein</fullName>
    </submittedName>
</protein>
<dbReference type="InterPro" id="IPR035919">
    <property type="entry name" value="EAL_sf"/>
</dbReference>
<dbReference type="Pfam" id="PF13426">
    <property type="entry name" value="PAS_9"/>
    <property type="match status" value="1"/>
</dbReference>
<dbReference type="Gene3D" id="3.30.450.20">
    <property type="entry name" value="PAS domain"/>
    <property type="match status" value="1"/>
</dbReference>
<dbReference type="HOGENOM" id="CLU_000445_70_20_6"/>
<dbReference type="InterPro" id="IPR029787">
    <property type="entry name" value="Nucleotide_cyclase"/>
</dbReference>
<proteinExistence type="predicted"/>
<dbReference type="PANTHER" id="PTHR44757">
    <property type="entry name" value="DIGUANYLATE CYCLASE DGCP"/>
    <property type="match status" value="1"/>
</dbReference>
<gene>
    <name evidence="3" type="ordered locus">CBUD_2139</name>
</gene>
<dbReference type="SUPFAM" id="SSF55785">
    <property type="entry name" value="PYP-like sensor domain (PAS domain)"/>
    <property type="match status" value="1"/>
</dbReference>
<dbReference type="RefSeq" id="WP_011997444.1">
    <property type="nucleotide sequence ID" value="NC_009727.1"/>
</dbReference>
<dbReference type="InterPro" id="IPR043128">
    <property type="entry name" value="Rev_trsase/Diguanyl_cyclase"/>
</dbReference>
<evidence type="ECO:0000313" key="4">
    <source>
        <dbReference type="Proteomes" id="UP000008555"/>
    </source>
</evidence>
<evidence type="ECO:0000259" key="1">
    <source>
        <dbReference type="PROSITE" id="PS50883"/>
    </source>
</evidence>
<dbReference type="SUPFAM" id="SSF141868">
    <property type="entry name" value="EAL domain-like"/>
    <property type="match status" value="1"/>
</dbReference>
<dbReference type="CDD" id="cd01948">
    <property type="entry name" value="EAL"/>
    <property type="match status" value="1"/>
</dbReference>
<dbReference type="PROSITE" id="PS50883">
    <property type="entry name" value="EAL"/>
    <property type="match status" value="1"/>
</dbReference>
<evidence type="ECO:0000313" key="3">
    <source>
        <dbReference type="EMBL" id="ABS76732.1"/>
    </source>
</evidence>
<dbReference type="Gene3D" id="3.20.20.450">
    <property type="entry name" value="EAL domain"/>
    <property type="match status" value="1"/>
</dbReference>
<dbReference type="EMBL" id="CP000733">
    <property type="protein sequence ID" value="ABS76732.1"/>
    <property type="molecule type" value="Genomic_DNA"/>
</dbReference>
<dbReference type="Gene3D" id="3.30.70.270">
    <property type="match status" value="1"/>
</dbReference>
<sequence>MKSISESYFDQVFNTLGKLDVALSALNEAIVWIDHEGHIAWCNLPFSQLISRPRIEIIGLFIDKTITLKKGNQIISLFKVCHEKLHFKEEIIEFAKDSKTLYLSAFSQQIVDKKGGLHFIIALQDVTLQQSIFHTLLKNEARIAYLASRDQLTSLPNRREFIHRLNEEIGKPKSVDSKLSLLFLDLDNFKDINDALGHHMGDRVLVHVSDRLRKLDLSPLNYFLGHLGGDEFVILLKDLQQDKDATLCAKKISNAFSESFKIKNFLLYVNFSIGITIDFYSKTDSETLLKKADMAMYQAKKKGRNTFSFYTEKLGERYRHRLILENAFHQALEENQFYLVYQPQYELSTQKIRGMETLLRWKHPELGEISPEDFIPIAEKAGIIIPIGEWVLRHACQQYKQWQSKIPVGEIKLSINVSPPQLIRKKFANSVAHILKETNTPPNVIELEITENSLMTKLNSAKKVLEELREIGLNIAIDDFGTGHSSLAYLKILPIDTVKIDKAFVKGLPDDQHDTAIVKFVIDLARSLNLTTIVEGVEKKEQMEFLLKLGGPLVQGNYFSKAIEADLMFKLLKNQSP</sequence>
<feature type="domain" description="EAL" evidence="1">
    <location>
        <begin position="321"/>
        <end position="576"/>
    </location>
</feature>
<dbReference type="Pfam" id="PF00563">
    <property type="entry name" value="EAL"/>
    <property type="match status" value="1"/>
</dbReference>
<dbReference type="InterPro" id="IPR000160">
    <property type="entry name" value="GGDEF_dom"/>
</dbReference>
<dbReference type="InterPro" id="IPR001633">
    <property type="entry name" value="EAL_dom"/>
</dbReference>
<dbReference type="SMART" id="SM00267">
    <property type="entry name" value="GGDEF"/>
    <property type="match status" value="1"/>
</dbReference>
<dbReference type="InterPro" id="IPR000014">
    <property type="entry name" value="PAS"/>
</dbReference>
<dbReference type="CDD" id="cd01949">
    <property type="entry name" value="GGDEF"/>
    <property type="match status" value="1"/>
</dbReference>
<dbReference type="PANTHER" id="PTHR44757:SF2">
    <property type="entry name" value="BIOFILM ARCHITECTURE MAINTENANCE PROTEIN MBAA"/>
    <property type="match status" value="1"/>
</dbReference>
<dbReference type="Proteomes" id="UP000008555">
    <property type="component" value="Chromosome"/>
</dbReference>
<organism evidence="3 4">
    <name type="scientific">Coxiella burnetii (strain Dugway 5J108-111)</name>
    <dbReference type="NCBI Taxonomy" id="434922"/>
    <lineage>
        <taxon>Bacteria</taxon>
        <taxon>Pseudomonadati</taxon>
        <taxon>Pseudomonadota</taxon>
        <taxon>Gammaproteobacteria</taxon>
        <taxon>Legionellales</taxon>
        <taxon>Coxiellaceae</taxon>
        <taxon>Coxiella</taxon>
    </lineage>
</organism>
<dbReference type="NCBIfam" id="TIGR00254">
    <property type="entry name" value="GGDEF"/>
    <property type="match status" value="1"/>
</dbReference>
<dbReference type="InterPro" id="IPR052155">
    <property type="entry name" value="Biofilm_reg_signaling"/>
</dbReference>
<dbReference type="SUPFAM" id="SSF55073">
    <property type="entry name" value="Nucleotide cyclase"/>
    <property type="match status" value="1"/>
</dbReference>
<dbReference type="SMART" id="SM00052">
    <property type="entry name" value="EAL"/>
    <property type="match status" value="1"/>
</dbReference>
<reference evidence="3 4" key="1">
    <citation type="journal article" date="2009" name="Infect. Immun.">
        <title>Comparative genomics reveal extensive transposon-mediated genomic plasticity and diversity among potential effector proteins within the genus Coxiella.</title>
        <authorList>
            <person name="Beare P.A."/>
            <person name="Unsworth N."/>
            <person name="Andoh M."/>
            <person name="Voth D.E."/>
            <person name="Omsland A."/>
            <person name="Gilk S.D."/>
            <person name="Williams K.P."/>
            <person name="Sobral B.W."/>
            <person name="Kupko J.J.III."/>
            <person name="Porcella S.F."/>
            <person name="Samuel J.E."/>
            <person name="Heinzen R.A."/>
        </authorList>
    </citation>
    <scope>NUCLEOTIDE SEQUENCE [LARGE SCALE GENOMIC DNA]</scope>
    <source>
        <strain evidence="3 4">Dugway 5J108-111</strain>
    </source>
</reference>
<dbReference type="PROSITE" id="PS50887">
    <property type="entry name" value="GGDEF"/>
    <property type="match status" value="1"/>
</dbReference>
<dbReference type="InterPro" id="IPR035965">
    <property type="entry name" value="PAS-like_dom_sf"/>
</dbReference>
<accession>A9KD95</accession>
<evidence type="ECO:0000259" key="2">
    <source>
        <dbReference type="PROSITE" id="PS50887"/>
    </source>
</evidence>
<feature type="domain" description="GGDEF" evidence="2">
    <location>
        <begin position="177"/>
        <end position="312"/>
    </location>
</feature>